<evidence type="ECO:0000313" key="1">
    <source>
        <dbReference type="Proteomes" id="UP000694863"/>
    </source>
</evidence>
<name>A0AC55D6G6_ECHTE</name>
<protein>
    <submittedName>
        <fullName evidence="2">Sideroflexin-4</fullName>
    </submittedName>
</protein>
<keyword evidence="1" id="KW-1185">Reference proteome</keyword>
<gene>
    <name evidence="2" type="primary">SFXN4</name>
</gene>
<evidence type="ECO:0000313" key="2">
    <source>
        <dbReference type="RefSeq" id="XP_045147334.1"/>
    </source>
</evidence>
<sequence>MMKSFVQRFLLWTELLDPTNLIISTETIGKARQLLSANAASGNVEEKQLQEAWKTSLSTVHPDSGKLIPAPFRPAAFLPFMGPLLFLSMMPSRGLKTMILPQFSLYTYLTSFNIVNGNTSYHDHPRENLLLGAGVIASSTFLGETLGDAAPAQISAVSVLASRSPELAQGIKVMDKEGNVVGHSRRAGEKAIKETALSRMVLFGASACVPEVVSYFFKRTQFFLQHSLSLWAVRLSCSYLALGLMVPVSFSMFPQVRQIQCSGLEAAIQSSTQETELFYHRGV</sequence>
<dbReference type="RefSeq" id="XP_045147334.1">
    <property type="nucleotide sequence ID" value="XM_045291399.1"/>
</dbReference>
<accession>A0AC55D6G6</accession>
<dbReference type="Proteomes" id="UP000694863">
    <property type="component" value="Unplaced"/>
</dbReference>
<reference evidence="2" key="1">
    <citation type="submission" date="2025-08" db="UniProtKB">
        <authorList>
            <consortium name="RefSeq"/>
        </authorList>
    </citation>
    <scope>IDENTIFICATION</scope>
</reference>
<organism evidence="1 2">
    <name type="scientific">Echinops telfairi</name>
    <name type="common">Lesser hedgehog tenrec</name>
    <dbReference type="NCBI Taxonomy" id="9371"/>
    <lineage>
        <taxon>Eukaryota</taxon>
        <taxon>Metazoa</taxon>
        <taxon>Chordata</taxon>
        <taxon>Craniata</taxon>
        <taxon>Vertebrata</taxon>
        <taxon>Euteleostomi</taxon>
        <taxon>Mammalia</taxon>
        <taxon>Eutheria</taxon>
        <taxon>Afrotheria</taxon>
        <taxon>Tenrecidae</taxon>
        <taxon>Tenrecinae</taxon>
        <taxon>Echinops</taxon>
    </lineage>
</organism>
<proteinExistence type="predicted"/>